<dbReference type="SFLD" id="SFLDG01118">
    <property type="entry name" value="activating_enzymes__group_2"/>
    <property type="match status" value="1"/>
</dbReference>
<dbReference type="RefSeq" id="WP_118325782.1">
    <property type="nucleotide sequence ID" value="NZ_QRYH01000024.1"/>
</dbReference>
<organism evidence="12 13">
    <name type="scientific">Holdemanella biformis</name>
    <dbReference type="NCBI Taxonomy" id="1735"/>
    <lineage>
        <taxon>Bacteria</taxon>
        <taxon>Bacillati</taxon>
        <taxon>Bacillota</taxon>
        <taxon>Erysipelotrichia</taxon>
        <taxon>Erysipelotrichales</taxon>
        <taxon>Erysipelotrichaceae</taxon>
        <taxon>Holdemanella</taxon>
    </lineage>
</organism>
<dbReference type="SFLD" id="SFLDS00029">
    <property type="entry name" value="Radical_SAM"/>
    <property type="match status" value="1"/>
</dbReference>
<feature type="domain" description="4Fe-4S ferredoxin-type" evidence="10">
    <location>
        <begin position="52"/>
        <end position="80"/>
    </location>
</feature>
<name>A0A395W7L4_9FIRM</name>
<dbReference type="GO" id="GO:0046872">
    <property type="term" value="F:metal ion binding"/>
    <property type="evidence" value="ECO:0007669"/>
    <property type="project" value="UniProtKB-KW"/>
</dbReference>
<evidence type="ECO:0000256" key="8">
    <source>
        <dbReference type="ARBA" id="ARBA00023014"/>
    </source>
</evidence>
<evidence type="ECO:0000313" key="12">
    <source>
        <dbReference type="EMBL" id="RGU89526.1"/>
    </source>
</evidence>
<evidence type="ECO:0000256" key="9">
    <source>
        <dbReference type="ARBA" id="ARBA00047365"/>
    </source>
</evidence>
<dbReference type="InterPro" id="IPR034457">
    <property type="entry name" value="Organic_radical-activating"/>
</dbReference>
<dbReference type="GO" id="GO:0016491">
    <property type="term" value="F:oxidoreductase activity"/>
    <property type="evidence" value="ECO:0007669"/>
    <property type="project" value="UniProtKB-KW"/>
</dbReference>
<dbReference type="InterPro" id="IPR007197">
    <property type="entry name" value="rSAM"/>
</dbReference>
<dbReference type="PROSITE" id="PS51918">
    <property type="entry name" value="RADICAL_SAM"/>
    <property type="match status" value="1"/>
</dbReference>
<dbReference type="PIRSF" id="PIRSF000371">
    <property type="entry name" value="PFL_act_enz"/>
    <property type="match status" value="1"/>
</dbReference>
<dbReference type="PROSITE" id="PS01087">
    <property type="entry name" value="RADICAL_ACTIVATING"/>
    <property type="match status" value="1"/>
</dbReference>
<evidence type="ECO:0000256" key="1">
    <source>
        <dbReference type="ARBA" id="ARBA00001966"/>
    </source>
</evidence>
<feature type="domain" description="Radical SAM core" evidence="11">
    <location>
        <begin position="21"/>
        <end position="301"/>
    </location>
</feature>
<dbReference type="AlphaFoldDB" id="A0A395W7L4"/>
<gene>
    <name evidence="12" type="ORF">DWW32_10930</name>
</gene>
<dbReference type="GeneID" id="66580324"/>
<comment type="cofactor">
    <cofactor evidence="1">
        <name>[4Fe-4S] cluster</name>
        <dbReference type="ChEBI" id="CHEBI:49883"/>
    </cofactor>
</comment>
<evidence type="ECO:0000256" key="3">
    <source>
        <dbReference type="ARBA" id="ARBA00022485"/>
    </source>
</evidence>
<dbReference type="InterPro" id="IPR017896">
    <property type="entry name" value="4Fe4S_Fe-S-bd"/>
</dbReference>
<keyword evidence="7" id="KW-0408">Iron</keyword>
<comment type="caution">
    <text evidence="12">The sequence shown here is derived from an EMBL/GenBank/DDBJ whole genome shotgun (WGS) entry which is preliminary data.</text>
</comment>
<dbReference type="GO" id="GO:0051539">
    <property type="term" value="F:4 iron, 4 sulfur cluster binding"/>
    <property type="evidence" value="ECO:0007669"/>
    <property type="project" value="UniProtKB-KW"/>
</dbReference>
<accession>A0A395W7L4</accession>
<dbReference type="InterPro" id="IPR058240">
    <property type="entry name" value="rSAM_sf"/>
</dbReference>
<keyword evidence="4" id="KW-0949">S-adenosyl-L-methionine</keyword>
<dbReference type="InterPro" id="IPR040074">
    <property type="entry name" value="BssD/PflA/YjjW"/>
</dbReference>
<dbReference type="InterPro" id="IPR001989">
    <property type="entry name" value="Radical_activat_CS"/>
</dbReference>
<sequence>MTTTNRNTTGIIFNIQKFSVNDGPGIRTTVFLKGCPLRCKWCANPESQLIQTQILWDQKKCTNCHHCIETCPKSAMKTIDKSIKINHSQCSGCEKCVYECPKNALSAQGEQKSVEEVLKIVLQDQAFYEESGGGLTLSGGELLLQPEFSRELLLAAKEEGIHTCCETTGFATEETFDHVMEYVDYILFDMKHWNTDKHIEGTGVSNKLPLLNMKHAIANGKTVLPRIPVIPGFNDSLDDAKEFSKTLHNIGINKCQLLPFHQFGENKYHLLNIKYDYENVPSYHTEDLKEYLNMFKENNINAFF</sequence>
<comment type="similarity">
    <text evidence="2">Belongs to the organic radical-activating enzymes family.</text>
</comment>
<keyword evidence="5" id="KW-0479">Metal-binding</keyword>
<dbReference type="InterPro" id="IPR017900">
    <property type="entry name" value="4Fe4S_Fe_S_CS"/>
</dbReference>
<evidence type="ECO:0000256" key="4">
    <source>
        <dbReference type="ARBA" id="ARBA00022691"/>
    </source>
</evidence>
<feature type="domain" description="4Fe-4S ferredoxin-type" evidence="10">
    <location>
        <begin position="81"/>
        <end position="110"/>
    </location>
</feature>
<dbReference type="EMBL" id="QRYQ01000027">
    <property type="protein sequence ID" value="RGU89526.1"/>
    <property type="molecule type" value="Genomic_DNA"/>
</dbReference>
<dbReference type="SFLD" id="SFLDG01066">
    <property type="entry name" value="organic_radical-activating_enz"/>
    <property type="match status" value="1"/>
</dbReference>
<dbReference type="InterPro" id="IPR012839">
    <property type="entry name" value="Organic_radical_activase"/>
</dbReference>
<keyword evidence="6" id="KW-0560">Oxidoreductase</keyword>
<dbReference type="SUPFAM" id="SSF54862">
    <property type="entry name" value="4Fe-4S ferredoxins"/>
    <property type="match status" value="1"/>
</dbReference>
<keyword evidence="3" id="KW-0004">4Fe-4S</keyword>
<dbReference type="PANTHER" id="PTHR30352">
    <property type="entry name" value="PYRUVATE FORMATE-LYASE-ACTIVATING ENZYME"/>
    <property type="match status" value="1"/>
</dbReference>
<dbReference type="NCBIfam" id="TIGR02494">
    <property type="entry name" value="PFLE_PFLC"/>
    <property type="match status" value="1"/>
</dbReference>
<evidence type="ECO:0000259" key="10">
    <source>
        <dbReference type="PROSITE" id="PS51379"/>
    </source>
</evidence>
<evidence type="ECO:0000313" key="13">
    <source>
        <dbReference type="Proteomes" id="UP000265489"/>
    </source>
</evidence>
<dbReference type="Gene3D" id="3.30.70.20">
    <property type="match status" value="1"/>
</dbReference>
<protein>
    <submittedName>
        <fullName evidence="12">Glycyl-radical enzyme activating protein</fullName>
    </submittedName>
</protein>
<evidence type="ECO:0000256" key="5">
    <source>
        <dbReference type="ARBA" id="ARBA00022723"/>
    </source>
</evidence>
<dbReference type="Gene3D" id="3.20.20.70">
    <property type="entry name" value="Aldolase class I"/>
    <property type="match status" value="1"/>
</dbReference>
<evidence type="ECO:0000256" key="6">
    <source>
        <dbReference type="ARBA" id="ARBA00023002"/>
    </source>
</evidence>
<reference evidence="12 13" key="1">
    <citation type="submission" date="2018-08" db="EMBL/GenBank/DDBJ databases">
        <title>A genome reference for cultivated species of the human gut microbiota.</title>
        <authorList>
            <person name="Zou Y."/>
            <person name="Xue W."/>
            <person name="Luo G."/>
        </authorList>
    </citation>
    <scope>NUCLEOTIDE SEQUENCE [LARGE SCALE GENOMIC DNA]</scope>
    <source>
        <strain evidence="12 13">AF15-20</strain>
    </source>
</reference>
<dbReference type="PANTHER" id="PTHR30352:SF4">
    <property type="entry name" value="PYRUVATE FORMATE-LYASE 2-ACTIVATING ENZYME"/>
    <property type="match status" value="1"/>
</dbReference>
<dbReference type="SUPFAM" id="SSF102114">
    <property type="entry name" value="Radical SAM enzymes"/>
    <property type="match status" value="1"/>
</dbReference>
<dbReference type="PROSITE" id="PS00198">
    <property type="entry name" value="4FE4S_FER_1"/>
    <property type="match status" value="1"/>
</dbReference>
<keyword evidence="8" id="KW-0411">Iron-sulfur</keyword>
<dbReference type="InterPro" id="IPR013785">
    <property type="entry name" value="Aldolase_TIM"/>
</dbReference>
<dbReference type="PROSITE" id="PS51379">
    <property type="entry name" value="4FE4S_FER_2"/>
    <property type="match status" value="2"/>
</dbReference>
<evidence type="ECO:0000259" key="11">
    <source>
        <dbReference type="PROSITE" id="PS51918"/>
    </source>
</evidence>
<dbReference type="Proteomes" id="UP000265489">
    <property type="component" value="Unassembled WGS sequence"/>
</dbReference>
<dbReference type="Pfam" id="PF04055">
    <property type="entry name" value="Radical_SAM"/>
    <property type="match status" value="1"/>
</dbReference>
<dbReference type="Pfam" id="PF00037">
    <property type="entry name" value="Fer4"/>
    <property type="match status" value="1"/>
</dbReference>
<comment type="catalytic activity">
    <reaction evidence="9">
        <text>glycyl-[protein] + reduced [flavodoxin] + S-adenosyl-L-methionine = glycin-2-yl radical-[protein] + semiquinone [flavodoxin] + 5'-deoxyadenosine + L-methionine + H(+)</text>
        <dbReference type="Rhea" id="RHEA:61976"/>
        <dbReference type="Rhea" id="RHEA-COMP:10622"/>
        <dbReference type="Rhea" id="RHEA-COMP:14480"/>
        <dbReference type="Rhea" id="RHEA-COMP:15993"/>
        <dbReference type="Rhea" id="RHEA-COMP:15994"/>
        <dbReference type="ChEBI" id="CHEBI:15378"/>
        <dbReference type="ChEBI" id="CHEBI:17319"/>
        <dbReference type="ChEBI" id="CHEBI:29947"/>
        <dbReference type="ChEBI" id="CHEBI:32722"/>
        <dbReference type="ChEBI" id="CHEBI:57618"/>
        <dbReference type="ChEBI" id="CHEBI:57844"/>
        <dbReference type="ChEBI" id="CHEBI:59789"/>
        <dbReference type="ChEBI" id="CHEBI:140311"/>
    </reaction>
</comment>
<evidence type="ECO:0000256" key="2">
    <source>
        <dbReference type="ARBA" id="ARBA00009777"/>
    </source>
</evidence>
<evidence type="ECO:0000256" key="7">
    <source>
        <dbReference type="ARBA" id="ARBA00023004"/>
    </source>
</evidence>
<proteinExistence type="inferred from homology"/>